<dbReference type="InterPro" id="IPR011146">
    <property type="entry name" value="HIT-like"/>
</dbReference>
<protein>
    <submittedName>
        <fullName evidence="3">4f822300-8d40-46d6-8871-3b39da1aff63</fullName>
    </submittedName>
</protein>
<evidence type="ECO:0000259" key="2">
    <source>
        <dbReference type="PROSITE" id="PS51084"/>
    </source>
</evidence>
<organism evidence="3 4">
    <name type="scientific">Thermothielavioides terrestris</name>
    <dbReference type="NCBI Taxonomy" id="2587410"/>
    <lineage>
        <taxon>Eukaryota</taxon>
        <taxon>Fungi</taxon>
        <taxon>Dikarya</taxon>
        <taxon>Ascomycota</taxon>
        <taxon>Pezizomycotina</taxon>
        <taxon>Sordariomycetes</taxon>
        <taxon>Sordariomycetidae</taxon>
        <taxon>Sordariales</taxon>
        <taxon>Chaetomiaceae</taxon>
        <taxon>Thermothielavioides</taxon>
    </lineage>
</organism>
<dbReference type="Pfam" id="PF01230">
    <property type="entry name" value="HIT"/>
    <property type="match status" value="1"/>
</dbReference>
<dbReference type="Gene3D" id="3.30.428.10">
    <property type="entry name" value="HIT-like"/>
    <property type="match status" value="1"/>
</dbReference>
<dbReference type="PANTHER" id="PTHR46648">
    <property type="entry name" value="HIT FAMILY PROTEIN 1"/>
    <property type="match status" value="1"/>
</dbReference>
<evidence type="ECO:0000256" key="1">
    <source>
        <dbReference type="PROSITE-ProRule" id="PRU00464"/>
    </source>
</evidence>
<dbReference type="GO" id="GO:0003824">
    <property type="term" value="F:catalytic activity"/>
    <property type="evidence" value="ECO:0007669"/>
    <property type="project" value="InterPro"/>
</dbReference>
<dbReference type="PROSITE" id="PS51084">
    <property type="entry name" value="HIT_2"/>
    <property type="match status" value="1"/>
</dbReference>
<dbReference type="Proteomes" id="UP000289323">
    <property type="component" value="Unassembled WGS sequence"/>
</dbReference>
<dbReference type="InterPro" id="IPR036265">
    <property type="entry name" value="HIT-like_sf"/>
</dbReference>
<evidence type="ECO:0000313" key="3">
    <source>
        <dbReference type="EMBL" id="SPQ24657.1"/>
    </source>
</evidence>
<dbReference type="PANTHER" id="PTHR46648:SF1">
    <property type="entry name" value="ADENOSINE 5'-MONOPHOSPHORAMIDASE HNT1"/>
    <property type="match status" value="1"/>
</dbReference>
<dbReference type="EMBL" id="OUUZ01000013">
    <property type="protein sequence ID" value="SPQ24657.1"/>
    <property type="molecule type" value="Genomic_DNA"/>
</dbReference>
<dbReference type="GO" id="GO:0009117">
    <property type="term" value="P:nucleotide metabolic process"/>
    <property type="evidence" value="ECO:0007669"/>
    <property type="project" value="TreeGrafter"/>
</dbReference>
<name>A0A3S4F4X8_9PEZI</name>
<reference evidence="3 4" key="1">
    <citation type="submission" date="2018-04" db="EMBL/GenBank/DDBJ databases">
        <authorList>
            <person name="Huttner S."/>
            <person name="Dainat J."/>
        </authorList>
    </citation>
    <scope>NUCLEOTIDE SEQUENCE [LARGE SCALE GENOMIC DNA]</scope>
</reference>
<dbReference type="AlphaFoldDB" id="A0A3S4F4X8"/>
<dbReference type="InterPro" id="IPR001310">
    <property type="entry name" value="Histidine_triad_HIT"/>
</dbReference>
<feature type="domain" description="HIT" evidence="2">
    <location>
        <begin position="21"/>
        <end position="110"/>
    </location>
</feature>
<gene>
    <name evidence="3" type="ORF">TT172_LOCUS7076</name>
</gene>
<dbReference type="SUPFAM" id="SSF54197">
    <property type="entry name" value="HIT-like"/>
    <property type="match status" value="1"/>
</dbReference>
<proteinExistence type="predicted"/>
<evidence type="ECO:0000313" key="4">
    <source>
        <dbReference type="Proteomes" id="UP000289323"/>
    </source>
</evidence>
<accession>A0A3S4F4X8</accession>
<sequence>MASCIFCKIIKGKSIHSIPSPTRAPPTCDIPCFKLFESDKTLAFLDINPLSRGHALVIPKVHGEKLTDIPDDHLTEILPVAKKLVLATGAQEYNILQNNGRGAHQEVGHIPKPNATEGLGISWPQQKTDMDQLKALFEEIKSKM</sequence>
<comment type="caution">
    <text evidence="1">Lacks conserved residue(s) required for the propagation of feature annotation.</text>
</comment>